<evidence type="ECO:0000313" key="2">
    <source>
        <dbReference type="EMBL" id="STY16864.1"/>
    </source>
</evidence>
<dbReference type="EMBL" id="UGOW01000001">
    <property type="protein sequence ID" value="STY16864.1"/>
    <property type="molecule type" value="Genomic_DNA"/>
</dbReference>
<protein>
    <submittedName>
        <fullName evidence="2">Uncharacterized protein</fullName>
    </submittedName>
</protein>
<dbReference type="RefSeq" id="WP_147279749.1">
    <property type="nucleotide sequence ID" value="NZ_UGOW01000001.1"/>
</dbReference>
<evidence type="ECO:0000256" key="1">
    <source>
        <dbReference type="SAM" id="MobiDB-lite"/>
    </source>
</evidence>
<name>A0A378KPP0_9GAMM</name>
<proteinExistence type="predicted"/>
<dbReference type="AlphaFoldDB" id="A0A378KPP0"/>
<sequence length="118" mass="13065">MRDLLNAALCLHREILRCAQDDETPIGNVIPNAMRDLLNAALCLHREILRCAQDDETPIGNVIPNAMRDLLNAALCLHREILRCAQDDETRKRHPECNEGSPERGTVPAEGDPSLCSG</sequence>
<feature type="region of interest" description="Disordered" evidence="1">
    <location>
        <begin position="89"/>
        <end position="118"/>
    </location>
</feature>
<organism evidence="2 3">
    <name type="scientific">Legionella quateirensis</name>
    <dbReference type="NCBI Taxonomy" id="45072"/>
    <lineage>
        <taxon>Bacteria</taxon>
        <taxon>Pseudomonadati</taxon>
        <taxon>Pseudomonadota</taxon>
        <taxon>Gammaproteobacteria</taxon>
        <taxon>Legionellales</taxon>
        <taxon>Legionellaceae</taxon>
        <taxon>Legionella</taxon>
    </lineage>
</organism>
<dbReference type="Proteomes" id="UP000254230">
    <property type="component" value="Unassembled WGS sequence"/>
</dbReference>
<gene>
    <name evidence="2" type="ORF">NCTC12376_00657</name>
</gene>
<accession>A0A378KPP0</accession>
<evidence type="ECO:0000313" key="3">
    <source>
        <dbReference type="Proteomes" id="UP000254230"/>
    </source>
</evidence>
<reference evidence="2 3" key="1">
    <citation type="submission" date="2018-06" db="EMBL/GenBank/DDBJ databases">
        <authorList>
            <consortium name="Pathogen Informatics"/>
            <person name="Doyle S."/>
        </authorList>
    </citation>
    <scope>NUCLEOTIDE SEQUENCE [LARGE SCALE GENOMIC DNA]</scope>
    <source>
        <strain evidence="2 3">NCTC12376</strain>
    </source>
</reference>